<evidence type="ECO:0000256" key="1">
    <source>
        <dbReference type="ARBA" id="ARBA00004651"/>
    </source>
</evidence>
<feature type="domain" description="Mechanosensitive ion channel MscS" evidence="9">
    <location>
        <begin position="679"/>
        <end position="745"/>
    </location>
</feature>
<keyword evidence="3" id="KW-1003">Cell membrane</keyword>
<feature type="transmembrane region" description="Helical" evidence="8">
    <location>
        <begin position="57"/>
        <end position="75"/>
    </location>
</feature>
<keyword evidence="12" id="KW-1185">Reference proteome</keyword>
<dbReference type="Proteomes" id="UP000441754">
    <property type="component" value="Unassembled WGS sequence"/>
</dbReference>
<feature type="region of interest" description="Disordered" evidence="7">
    <location>
        <begin position="1"/>
        <end position="21"/>
    </location>
</feature>
<dbReference type="Pfam" id="PF00924">
    <property type="entry name" value="MS_channel_2nd"/>
    <property type="match status" value="1"/>
</dbReference>
<evidence type="ECO:0000256" key="4">
    <source>
        <dbReference type="ARBA" id="ARBA00022692"/>
    </source>
</evidence>
<sequence>MLTSEGQNRQNDNNSGISVVVSKSDTPNETFDCTKTGSLMSWTIIHPEYKYCLKTRLVLNAFFWAFFLVAPTLFAQKTAENPPVDSLPIIPQPGIPVDSIIARLEKGHTVLNDISNRTRRGFNTWQIESNLPEVQSYVNTIRTNLRLYSKVNDMKNMLMFQVLLDDMQTQLKAWRETLSGYEKQLSGMNGQLISLARDSLLVLPADSNSRAVYFNSMKDLRQQWIQASESTNQNLTRINKLQAAVSDGYFETAELINVVNERIREFNGKITGKETDFIWSIPKSAGSDDHLDNLVARSYEGQREMLAYYFNRSAENWIYMLAIGVAFFVWVYRSFAVIDSHGKRETVRNELKIRYLRSIPVFSVLVVVFNFAPFFDLRPPAVYVELMQFVLLLALTGLFFRSWPRPLFLNWLAIVGLYLLVIITRSSIIDPGIGFRIWLLVLNAISVVFGFLFLYRIRLTLSLTGFIKQVSILYIVLNSLAILCNILGRMSLAKIFTTASIYGLTQAIGLFTMVQIIHEAFALQVVSGKLSEGIASRFNYQKLEIGLRRTLSVVAIIAWLIIFTNNIYVYNSVYQAISGFLATERTVGSTTFTWGNIVLFFFVLYLSSALRKYIGYFFGETDDEIGGNINTTNSQLVMIRLFMLIGGFLFAIVASGIGLDKVTVIVGALGVGIGLGLQNIVNNLVSGIILIFDKPFQIGDFIEITNKKGRVKNIGIRSSRLLTTEGSEVIIPNGDLLSGQVINWTINHKAKRIELTIKADTEHDLNTLKTMIRDEITKHPNSIKRQKPEIFLSTITSDAIELKVQTWINSVNKEDQFRSEVLLNIYRRFKEAGVKLM</sequence>
<dbReference type="Gene3D" id="3.30.70.100">
    <property type="match status" value="1"/>
</dbReference>
<dbReference type="InterPro" id="IPR006685">
    <property type="entry name" value="MscS_channel_2nd"/>
</dbReference>
<dbReference type="Pfam" id="PF21082">
    <property type="entry name" value="MS_channel_3rd"/>
    <property type="match status" value="1"/>
</dbReference>
<reference evidence="11 12" key="1">
    <citation type="journal article" date="2018" name="Antonie Van Leeuwenhoek">
        <title>Larkinella terrae sp. nov., isolated from soil on Jeju Island, South Korea.</title>
        <authorList>
            <person name="Ten L.N."/>
            <person name="Jeon J."/>
            <person name="Park S.J."/>
            <person name="Park S."/>
            <person name="Lee S.Y."/>
            <person name="Kim M.K."/>
            <person name="Jung H.Y."/>
        </authorList>
    </citation>
    <scope>NUCLEOTIDE SEQUENCE [LARGE SCALE GENOMIC DNA]</scope>
    <source>
        <strain evidence="11 12">KCTC 52001</strain>
    </source>
</reference>
<feature type="transmembrane region" description="Helical" evidence="8">
    <location>
        <begin position="591"/>
        <end position="610"/>
    </location>
</feature>
<dbReference type="InterPro" id="IPR011014">
    <property type="entry name" value="MscS_channel_TM-2"/>
</dbReference>
<feature type="transmembrane region" description="Helical" evidence="8">
    <location>
        <begin position="381"/>
        <end position="400"/>
    </location>
</feature>
<feature type="transmembrane region" description="Helical" evidence="8">
    <location>
        <begin position="508"/>
        <end position="530"/>
    </location>
</feature>
<dbReference type="PANTHER" id="PTHR30347:SF1">
    <property type="entry name" value="MECHANOSENSITIVE CHANNEL MSCK"/>
    <property type="match status" value="1"/>
</dbReference>
<dbReference type="PANTHER" id="PTHR30347">
    <property type="entry name" value="POTASSIUM CHANNEL RELATED"/>
    <property type="match status" value="1"/>
</dbReference>
<evidence type="ECO:0000256" key="8">
    <source>
        <dbReference type="SAM" id="Phobius"/>
    </source>
</evidence>
<dbReference type="Gene3D" id="2.30.30.60">
    <property type="match status" value="1"/>
</dbReference>
<feature type="domain" description="Mechanosensitive ion channel MscS C-terminal" evidence="10">
    <location>
        <begin position="753"/>
        <end position="835"/>
    </location>
</feature>
<accession>A0A7K0EIH0</accession>
<dbReference type="SUPFAM" id="SSF50182">
    <property type="entry name" value="Sm-like ribonucleoproteins"/>
    <property type="match status" value="1"/>
</dbReference>
<dbReference type="AlphaFoldDB" id="A0A7K0EIH0"/>
<evidence type="ECO:0000256" key="2">
    <source>
        <dbReference type="ARBA" id="ARBA00008017"/>
    </source>
</evidence>
<evidence type="ECO:0000313" key="11">
    <source>
        <dbReference type="EMBL" id="MRS61512.1"/>
    </source>
</evidence>
<dbReference type="SUPFAM" id="SSF82689">
    <property type="entry name" value="Mechanosensitive channel protein MscS (YggB), C-terminal domain"/>
    <property type="match status" value="1"/>
</dbReference>
<dbReference type="InterPro" id="IPR010920">
    <property type="entry name" value="LSM_dom_sf"/>
</dbReference>
<dbReference type="GO" id="GO:0005886">
    <property type="term" value="C:plasma membrane"/>
    <property type="evidence" value="ECO:0007669"/>
    <property type="project" value="UniProtKB-SubCell"/>
</dbReference>
<evidence type="ECO:0000259" key="10">
    <source>
        <dbReference type="Pfam" id="PF21082"/>
    </source>
</evidence>
<feature type="transmembrane region" description="Helical" evidence="8">
    <location>
        <begin position="466"/>
        <end position="488"/>
    </location>
</feature>
<evidence type="ECO:0000313" key="12">
    <source>
        <dbReference type="Proteomes" id="UP000441754"/>
    </source>
</evidence>
<feature type="transmembrane region" description="Helical" evidence="8">
    <location>
        <begin position="317"/>
        <end position="335"/>
    </location>
</feature>
<feature type="transmembrane region" description="Helical" evidence="8">
    <location>
        <begin position="355"/>
        <end position="375"/>
    </location>
</feature>
<evidence type="ECO:0000256" key="7">
    <source>
        <dbReference type="SAM" id="MobiDB-lite"/>
    </source>
</evidence>
<keyword evidence="4 8" id="KW-0812">Transmembrane</keyword>
<feature type="transmembrane region" description="Helical" evidence="8">
    <location>
        <begin position="551"/>
        <end position="571"/>
    </location>
</feature>
<dbReference type="SUPFAM" id="SSF82861">
    <property type="entry name" value="Mechanosensitive channel protein MscS (YggB), transmembrane region"/>
    <property type="match status" value="1"/>
</dbReference>
<comment type="similarity">
    <text evidence="2">Belongs to the MscS (TC 1.A.23) family.</text>
</comment>
<keyword evidence="6 8" id="KW-0472">Membrane</keyword>
<gene>
    <name evidence="11" type="ORF">GJJ30_09460</name>
</gene>
<keyword evidence="5 8" id="KW-1133">Transmembrane helix</keyword>
<feature type="transmembrane region" description="Helical" evidence="8">
    <location>
        <begin position="665"/>
        <end position="692"/>
    </location>
</feature>
<evidence type="ECO:0000256" key="3">
    <source>
        <dbReference type="ARBA" id="ARBA00022475"/>
    </source>
</evidence>
<evidence type="ECO:0000259" key="9">
    <source>
        <dbReference type="Pfam" id="PF00924"/>
    </source>
</evidence>
<feature type="transmembrane region" description="Helical" evidence="8">
    <location>
        <begin position="641"/>
        <end position="659"/>
    </location>
</feature>
<dbReference type="InterPro" id="IPR011066">
    <property type="entry name" value="MscS_channel_C_sf"/>
</dbReference>
<feature type="transmembrane region" description="Helical" evidence="8">
    <location>
        <begin position="435"/>
        <end position="454"/>
    </location>
</feature>
<dbReference type="EMBL" id="WJXZ01000004">
    <property type="protein sequence ID" value="MRS61512.1"/>
    <property type="molecule type" value="Genomic_DNA"/>
</dbReference>
<evidence type="ECO:0000256" key="5">
    <source>
        <dbReference type="ARBA" id="ARBA00022989"/>
    </source>
</evidence>
<organism evidence="11 12">
    <name type="scientific">Larkinella terrae</name>
    <dbReference type="NCBI Taxonomy" id="2025311"/>
    <lineage>
        <taxon>Bacteria</taxon>
        <taxon>Pseudomonadati</taxon>
        <taxon>Bacteroidota</taxon>
        <taxon>Cytophagia</taxon>
        <taxon>Cytophagales</taxon>
        <taxon>Spirosomataceae</taxon>
        <taxon>Larkinella</taxon>
    </lineage>
</organism>
<comment type="caution">
    <text evidence="11">The sequence shown here is derived from an EMBL/GenBank/DDBJ whole genome shotgun (WGS) entry which is preliminary data.</text>
</comment>
<comment type="subcellular location">
    <subcellularLocation>
        <location evidence="1">Cell membrane</location>
        <topology evidence="1">Multi-pass membrane protein</topology>
    </subcellularLocation>
</comment>
<feature type="transmembrane region" description="Helical" evidence="8">
    <location>
        <begin position="407"/>
        <end position="429"/>
    </location>
</feature>
<proteinExistence type="inferred from homology"/>
<dbReference type="Gene3D" id="1.10.287.1260">
    <property type="match status" value="1"/>
</dbReference>
<dbReference type="InterPro" id="IPR023408">
    <property type="entry name" value="MscS_beta-dom_sf"/>
</dbReference>
<dbReference type="InterPro" id="IPR049278">
    <property type="entry name" value="MS_channel_C"/>
</dbReference>
<name>A0A7K0EIH0_9BACT</name>
<dbReference type="OrthoDB" id="9809206at2"/>
<dbReference type="GO" id="GO:0008381">
    <property type="term" value="F:mechanosensitive monoatomic ion channel activity"/>
    <property type="evidence" value="ECO:0007669"/>
    <property type="project" value="UniProtKB-ARBA"/>
</dbReference>
<dbReference type="RefSeq" id="WP_154174876.1">
    <property type="nucleotide sequence ID" value="NZ_WJXZ01000004.1"/>
</dbReference>
<evidence type="ECO:0000256" key="6">
    <source>
        <dbReference type="ARBA" id="ARBA00023136"/>
    </source>
</evidence>
<protein>
    <submittedName>
        <fullName evidence="11">Mechanosensitive ion channel</fullName>
    </submittedName>
</protein>
<dbReference type="InterPro" id="IPR052702">
    <property type="entry name" value="MscS-like_channel"/>
</dbReference>